<comment type="caution">
    <text evidence="3">The sequence shown here is derived from an EMBL/GenBank/DDBJ whole genome shotgun (WGS) entry which is preliminary data.</text>
</comment>
<dbReference type="EMBL" id="MHCX01000030">
    <property type="protein sequence ID" value="OGY29282.1"/>
    <property type="molecule type" value="Genomic_DNA"/>
</dbReference>
<name>A0A1G1WNF9_9BACT</name>
<reference evidence="3 4" key="1">
    <citation type="journal article" date="2016" name="Nat. Commun.">
        <title>Thousands of microbial genomes shed light on interconnected biogeochemical processes in an aquifer system.</title>
        <authorList>
            <person name="Anantharaman K."/>
            <person name="Brown C.T."/>
            <person name="Hug L.A."/>
            <person name="Sharon I."/>
            <person name="Castelle C.J."/>
            <person name="Probst A.J."/>
            <person name="Thomas B.C."/>
            <person name="Singh A."/>
            <person name="Wilkins M.J."/>
            <person name="Karaoz U."/>
            <person name="Brodie E.L."/>
            <person name="Williams K.H."/>
            <person name="Hubbard S.S."/>
            <person name="Banfield J.F."/>
        </authorList>
    </citation>
    <scope>NUCLEOTIDE SEQUENCE [LARGE SCALE GENOMIC DNA]</scope>
</reference>
<sequence length="227" mass="24695">MKKIAFILAVITVFLLCVASVSTDAYGSYEGEQPSLDILIDKEVGVPQTTKGGKLEYIYVDNLTTRDHRFSPFDTVFFRIKVKNTSDQNLQDVVITDFPPEFVELFENPGTKDGSNLVIKVGDLKADEEKEYIVKARIFEQAKLPADKGLFCVVNRVRVEAKNNVSDEDTAQLCVEKEVGAGTPTSPGVKGGAPKKVPAAGAEHGVLLMGLSGLLSYVGLKLRKITA</sequence>
<dbReference type="Proteomes" id="UP000177821">
    <property type="component" value="Unassembled WGS sequence"/>
</dbReference>
<proteinExistence type="predicted"/>
<protein>
    <recommendedName>
        <fullName evidence="2">DUF11 domain-containing protein</fullName>
    </recommendedName>
</protein>
<accession>A0A1G1WNF9</accession>
<dbReference type="Pfam" id="PF01345">
    <property type="entry name" value="DUF11"/>
    <property type="match status" value="1"/>
</dbReference>
<evidence type="ECO:0000256" key="1">
    <source>
        <dbReference type="SAM" id="SignalP"/>
    </source>
</evidence>
<evidence type="ECO:0000313" key="3">
    <source>
        <dbReference type="EMBL" id="OGY29282.1"/>
    </source>
</evidence>
<dbReference type="NCBIfam" id="TIGR01451">
    <property type="entry name" value="B_ant_repeat"/>
    <property type="match status" value="1"/>
</dbReference>
<dbReference type="InterPro" id="IPR001434">
    <property type="entry name" value="OmcB-like_DUF11"/>
</dbReference>
<evidence type="ECO:0000313" key="4">
    <source>
        <dbReference type="Proteomes" id="UP000177821"/>
    </source>
</evidence>
<dbReference type="InterPro" id="IPR047589">
    <property type="entry name" value="DUF11_rpt"/>
</dbReference>
<dbReference type="AlphaFoldDB" id="A0A1G1WNF9"/>
<evidence type="ECO:0000259" key="2">
    <source>
        <dbReference type="Pfam" id="PF01345"/>
    </source>
</evidence>
<feature type="domain" description="DUF11" evidence="2">
    <location>
        <begin position="71"/>
        <end position="170"/>
    </location>
</feature>
<feature type="chain" id="PRO_5009581239" description="DUF11 domain-containing protein" evidence="1">
    <location>
        <begin position="26"/>
        <end position="227"/>
    </location>
</feature>
<organism evidence="3 4">
    <name type="scientific">Candidatus Woykebacteria bacterium RIFCSPHIGHO2_02_FULL_43_16b</name>
    <dbReference type="NCBI Taxonomy" id="1802601"/>
    <lineage>
        <taxon>Bacteria</taxon>
        <taxon>Candidatus Woykeibacteriota</taxon>
    </lineage>
</organism>
<keyword evidence="1" id="KW-0732">Signal</keyword>
<feature type="signal peptide" evidence="1">
    <location>
        <begin position="1"/>
        <end position="25"/>
    </location>
</feature>
<gene>
    <name evidence="3" type="ORF">A3J50_03115</name>
</gene>